<comment type="caution">
    <text evidence="1">The sequence shown here is derived from an EMBL/GenBank/DDBJ whole genome shotgun (WGS) entry which is preliminary data.</text>
</comment>
<reference evidence="1 2" key="1">
    <citation type="submission" date="2018-08" db="EMBL/GenBank/DDBJ databases">
        <title>Recombination of ecologically and evolutionarily significant loci maintains genetic cohesion in the Pseudomonas syringae species complex.</title>
        <authorList>
            <person name="Dillon M."/>
            <person name="Thakur S."/>
            <person name="Almeida R.N.D."/>
            <person name="Weir B.S."/>
            <person name="Guttman D.S."/>
        </authorList>
    </citation>
    <scope>NUCLEOTIDE SEQUENCE [LARGE SCALE GENOMIC DNA]</scope>
    <source>
        <strain evidence="1 2">88_10</strain>
    </source>
</reference>
<organism evidence="1 2">
    <name type="scientific">Pseudomonas syringae pv. maculicola</name>
    <dbReference type="NCBI Taxonomy" id="59511"/>
    <lineage>
        <taxon>Bacteria</taxon>
        <taxon>Pseudomonadati</taxon>
        <taxon>Pseudomonadota</taxon>
        <taxon>Gammaproteobacteria</taxon>
        <taxon>Pseudomonadales</taxon>
        <taxon>Pseudomonadaceae</taxon>
        <taxon>Pseudomonas</taxon>
    </lineage>
</organism>
<evidence type="ECO:0000313" key="2">
    <source>
        <dbReference type="Proteomes" id="UP000282378"/>
    </source>
</evidence>
<evidence type="ECO:0000313" key="1">
    <source>
        <dbReference type="EMBL" id="RML99593.1"/>
    </source>
</evidence>
<gene>
    <name evidence="1" type="ORF">APX70_100846</name>
</gene>
<dbReference type="EMBL" id="RBNL01000614">
    <property type="protein sequence ID" value="RML99593.1"/>
    <property type="molecule type" value="Genomic_DNA"/>
</dbReference>
<protein>
    <submittedName>
        <fullName evidence="1">Uncharacterized protein</fullName>
    </submittedName>
</protein>
<sequence>MGHLSEILKILDGALKAIGSMASNYAGLHADKLEQDGSARQARMIRESY</sequence>
<dbReference type="Proteomes" id="UP000282378">
    <property type="component" value="Unassembled WGS sequence"/>
</dbReference>
<dbReference type="AlphaFoldDB" id="A0A3M3AGG7"/>
<name>A0A3M3AGG7_PSEYM</name>
<proteinExistence type="predicted"/>
<accession>A0A3M3AGG7</accession>